<evidence type="ECO:0000313" key="1">
    <source>
        <dbReference type="EnsemblMetazoa" id="AFAF013054-PA"/>
    </source>
</evidence>
<dbReference type="AlphaFoldDB" id="A0A182QMB5"/>
<protein>
    <submittedName>
        <fullName evidence="1">Uncharacterized protein</fullName>
    </submittedName>
</protein>
<keyword evidence="2" id="KW-1185">Reference proteome</keyword>
<dbReference type="VEuPathDB" id="VectorBase:AFAF013054"/>
<accession>A0A182QMB5</accession>
<organism evidence="1 2">
    <name type="scientific">Anopheles farauti</name>
    <dbReference type="NCBI Taxonomy" id="69004"/>
    <lineage>
        <taxon>Eukaryota</taxon>
        <taxon>Metazoa</taxon>
        <taxon>Ecdysozoa</taxon>
        <taxon>Arthropoda</taxon>
        <taxon>Hexapoda</taxon>
        <taxon>Insecta</taxon>
        <taxon>Pterygota</taxon>
        <taxon>Neoptera</taxon>
        <taxon>Endopterygota</taxon>
        <taxon>Diptera</taxon>
        <taxon>Nematocera</taxon>
        <taxon>Culicoidea</taxon>
        <taxon>Culicidae</taxon>
        <taxon>Anophelinae</taxon>
        <taxon>Anopheles</taxon>
    </lineage>
</organism>
<reference evidence="2" key="1">
    <citation type="submission" date="2014-01" db="EMBL/GenBank/DDBJ databases">
        <title>The Genome Sequence of Anopheles farauti FAR1 (V2).</title>
        <authorList>
            <consortium name="The Broad Institute Genomics Platform"/>
            <person name="Neafsey D.E."/>
            <person name="Besansky N."/>
            <person name="Howell P."/>
            <person name="Walton C."/>
            <person name="Young S.K."/>
            <person name="Zeng Q."/>
            <person name="Gargeya S."/>
            <person name="Fitzgerald M."/>
            <person name="Haas B."/>
            <person name="Abouelleil A."/>
            <person name="Allen A.W."/>
            <person name="Alvarado L."/>
            <person name="Arachchi H.M."/>
            <person name="Berlin A.M."/>
            <person name="Chapman S.B."/>
            <person name="Gainer-Dewar J."/>
            <person name="Goldberg J."/>
            <person name="Griggs A."/>
            <person name="Gujja S."/>
            <person name="Hansen M."/>
            <person name="Howarth C."/>
            <person name="Imamovic A."/>
            <person name="Ireland A."/>
            <person name="Larimer J."/>
            <person name="McCowan C."/>
            <person name="Murphy C."/>
            <person name="Pearson M."/>
            <person name="Poon T.W."/>
            <person name="Priest M."/>
            <person name="Roberts A."/>
            <person name="Saif S."/>
            <person name="Shea T."/>
            <person name="Sisk P."/>
            <person name="Sykes S."/>
            <person name="Wortman J."/>
            <person name="Nusbaum C."/>
            <person name="Birren B."/>
        </authorList>
    </citation>
    <scope>NUCLEOTIDE SEQUENCE [LARGE SCALE GENOMIC DNA]</scope>
    <source>
        <strain evidence="2">FAR1</strain>
    </source>
</reference>
<dbReference type="Proteomes" id="UP000075886">
    <property type="component" value="Unassembled WGS sequence"/>
</dbReference>
<dbReference type="EMBL" id="AXCN02000807">
    <property type="status" value="NOT_ANNOTATED_CDS"/>
    <property type="molecule type" value="Genomic_DNA"/>
</dbReference>
<reference evidence="1" key="2">
    <citation type="submission" date="2020-05" db="UniProtKB">
        <authorList>
            <consortium name="EnsemblMetazoa"/>
        </authorList>
    </citation>
    <scope>IDENTIFICATION</scope>
    <source>
        <strain evidence="1">FAR1</strain>
    </source>
</reference>
<dbReference type="EnsemblMetazoa" id="AFAF013054-RA">
    <property type="protein sequence ID" value="AFAF013054-PA"/>
    <property type="gene ID" value="AFAF013054"/>
</dbReference>
<name>A0A182QMB5_9DIPT</name>
<evidence type="ECO:0000313" key="2">
    <source>
        <dbReference type="Proteomes" id="UP000075886"/>
    </source>
</evidence>
<proteinExistence type="predicted"/>
<sequence length="154" mass="16642">MATRNDEIAPTVHNGTRLQANERATTNIRLVPHALGRFARQDAIVGEQLHDRYLHLQQRIPLPDAVPKAGTERNVVRSGSNRSGSGKTDGLRWMLKILIEIDVPAGIMVPSADGTIVNDIPDVVVSCPSNMNVSTSSRMSAVLSGFPSIDTFSS</sequence>